<name>A0A1B6E6E6_9HEMI</name>
<dbReference type="EMBL" id="GEDC01003831">
    <property type="protein sequence ID" value="JAS33467.1"/>
    <property type="molecule type" value="Transcribed_RNA"/>
</dbReference>
<dbReference type="PANTHER" id="PTHR11012">
    <property type="entry name" value="PROTEIN KINASE-LIKE DOMAIN-CONTAINING"/>
    <property type="match status" value="1"/>
</dbReference>
<evidence type="ECO:0000259" key="1">
    <source>
        <dbReference type="SMART" id="SM00587"/>
    </source>
</evidence>
<organism evidence="2">
    <name type="scientific">Clastoptera arizonana</name>
    <name type="common">Arizona spittle bug</name>
    <dbReference type="NCBI Taxonomy" id="38151"/>
    <lineage>
        <taxon>Eukaryota</taxon>
        <taxon>Metazoa</taxon>
        <taxon>Ecdysozoa</taxon>
        <taxon>Arthropoda</taxon>
        <taxon>Hexapoda</taxon>
        <taxon>Insecta</taxon>
        <taxon>Pterygota</taxon>
        <taxon>Neoptera</taxon>
        <taxon>Paraneoptera</taxon>
        <taxon>Hemiptera</taxon>
        <taxon>Auchenorrhyncha</taxon>
        <taxon>Cercopoidea</taxon>
        <taxon>Clastopteridae</taxon>
        <taxon>Clastoptera</taxon>
    </lineage>
</organism>
<dbReference type="Pfam" id="PF02958">
    <property type="entry name" value="EcKL"/>
    <property type="match status" value="1"/>
</dbReference>
<sequence length="389" mass="44629">MTPTELEPILKRRNSAIGKVLKVKSEPAVAFGENYTSDIYRASVLIQETTGEVKTINVIIKCGVLKEYKQAIVSEMGLFETEIKMYTEILPRMEEILKKHLPGEEGFGPRCLGSRADDRIVLEDLKPEGYEMADRLKKLSLSQAKKVLQYLARFHAASYVLKEKGLLDVSQLKKFFLAEENYRYCNELFKANILEFSKVIDEFWGEEWKELSYRVQRLATEQLEKVAKACEVDESAFNVLNHGDLWVNNILFKSSENGSVQSIKFIDFQICHYNSPSIDLQYFFHTSIPLSCLKKNYDDLLETYYIELQDNLRTLNGARVDRFTLEDLKRDMEAKSYIGLSVVVLLAPYICGNGVEVEEGNKAAAMYRVEGVEECLKEALPEFLRRGLL</sequence>
<dbReference type="SUPFAM" id="SSF56112">
    <property type="entry name" value="Protein kinase-like (PK-like)"/>
    <property type="match status" value="1"/>
</dbReference>
<accession>A0A1B6E6E6</accession>
<protein>
    <recommendedName>
        <fullName evidence="1">CHK kinase-like domain-containing protein</fullName>
    </recommendedName>
</protein>
<dbReference type="InterPro" id="IPR011009">
    <property type="entry name" value="Kinase-like_dom_sf"/>
</dbReference>
<dbReference type="SMART" id="SM00587">
    <property type="entry name" value="CHK"/>
    <property type="match status" value="1"/>
</dbReference>
<dbReference type="InterPro" id="IPR004119">
    <property type="entry name" value="EcKL"/>
</dbReference>
<dbReference type="AlphaFoldDB" id="A0A1B6E6E6"/>
<dbReference type="InterPro" id="IPR015897">
    <property type="entry name" value="CHK_kinase-like"/>
</dbReference>
<feature type="domain" description="CHK kinase-like" evidence="1">
    <location>
        <begin position="120"/>
        <end position="314"/>
    </location>
</feature>
<dbReference type="Gene3D" id="3.90.1200.10">
    <property type="match status" value="1"/>
</dbReference>
<gene>
    <name evidence="2" type="ORF">g.38531</name>
</gene>
<proteinExistence type="predicted"/>
<dbReference type="PANTHER" id="PTHR11012:SF56">
    <property type="entry name" value="CHK KINASE-LIKE DOMAIN-CONTAINING PROTEIN-RELATED"/>
    <property type="match status" value="1"/>
</dbReference>
<evidence type="ECO:0000313" key="2">
    <source>
        <dbReference type="EMBL" id="JAS33467.1"/>
    </source>
</evidence>
<reference evidence="2" key="1">
    <citation type="submission" date="2015-12" db="EMBL/GenBank/DDBJ databases">
        <title>De novo transcriptome assembly of four potential Pierce s Disease insect vectors from Arizona vineyards.</title>
        <authorList>
            <person name="Tassone E.E."/>
        </authorList>
    </citation>
    <scope>NUCLEOTIDE SEQUENCE</scope>
</reference>